<reference evidence="2 3" key="1">
    <citation type="journal article" date="2019" name="Gut">
        <title>Antibiotics-induced monodominance of a novel gut bacterial order.</title>
        <authorList>
            <person name="Hildebrand F."/>
            <person name="Moitinho-Silva L."/>
            <person name="Blasche S."/>
            <person name="Jahn M.T."/>
            <person name="Gossmann T.I."/>
            <person name="Heuerta-Cepas J."/>
            <person name="Hercog R."/>
            <person name="Luetge M."/>
            <person name="Bahram M."/>
            <person name="Pryszlak A."/>
            <person name="Alves R.J."/>
            <person name="Waszak S.M."/>
            <person name="Zhu A."/>
            <person name="Ye L."/>
            <person name="Costea P.I."/>
            <person name="Aalvink S."/>
            <person name="Belzer C."/>
            <person name="Forslund S.K."/>
            <person name="Sunagawa S."/>
            <person name="Hentschel U."/>
            <person name="Merten C."/>
            <person name="Patil K.R."/>
            <person name="Benes V."/>
            <person name="Bork P."/>
        </authorList>
    </citation>
    <scope>NUCLEOTIDE SEQUENCE [LARGE SCALE GENOMIC DNA]</scope>
    <source>
        <strain evidence="2 3">HDS1380</strain>
    </source>
</reference>
<comment type="caution">
    <text evidence="2">The sequence shown here is derived from an EMBL/GenBank/DDBJ whole genome shotgun (WGS) entry which is preliminary data.</text>
</comment>
<keyword evidence="3" id="KW-1185">Reference proteome</keyword>
<evidence type="ECO:0000313" key="2">
    <source>
        <dbReference type="EMBL" id="RXZ57856.1"/>
    </source>
</evidence>
<dbReference type="Proteomes" id="UP000291269">
    <property type="component" value="Unassembled WGS sequence"/>
</dbReference>
<dbReference type="AlphaFoldDB" id="A0A4Q2K8C7"/>
<keyword evidence="1" id="KW-1133">Transmembrane helix</keyword>
<dbReference type="EMBL" id="SDOZ01000005">
    <property type="protein sequence ID" value="RXZ57856.1"/>
    <property type="molecule type" value="Genomic_DNA"/>
</dbReference>
<evidence type="ECO:0000313" key="3">
    <source>
        <dbReference type="Proteomes" id="UP000291269"/>
    </source>
</evidence>
<gene>
    <name evidence="2" type="ORF">ESZ91_10910</name>
</gene>
<keyword evidence="1" id="KW-0472">Membrane</keyword>
<evidence type="ECO:0000256" key="1">
    <source>
        <dbReference type="SAM" id="Phobius"/>
    </source>
</evidence>
<name>A0A4Q2K8C7_9FIRM</name>
<organism evidence="2 3">
    <name type="scientific">Candidatus Borkfalkia ceftriaxoniphila</name>
    <dbReference type="NCBI Taxonomy" id="2508949"/>
    <lineage>
        <taxon>Bacteria</taxon>
        <taxon>Bacillati</taxon>
        <taxon>Bacillota</taxon>
        <taxon>Clostridia</taxon>
        <taxon>Christensenellales</taxon>
        <taxon>Christensenellaceae</taxon>
        <taxon>Candidatus Borkfalkia</taxon>
    </lineage>
</organism>
<dbReference type="RefSeq" id="WP_129227204.1">
    <property type="nucleotide sequence ID" value="NZ_SDOZ01000005.1"/>
</dbReference>
<keyword evidence="1" id="KW-0812">Transmembrane</keyword>
<sequence>MKPLLLALIILLVVHYFLAIFTVYLLLKDKGLVKGILPWNLVILLIPVIGPLTYLVYRCVKKKN</sequence>
<evidence type="ECO:0008006" key="4">
    <source>
        <dbReference type="Google" id="ProtNLM"/>
    </source>
</evidence>
<feature type="transmembrane region" description="Helical" evidence="1">
    <location>
        <begin position="35"/>
        <end position="57"/>
    </location>
</feature>
<protein>
    <recommendedName>
        <fullName evidence="4">Cardiolipin synthase N-terminal domain-containing protein</fullName>
    </recommendedName>
</protein>
<proteinExistence type="predicted"/>
<accession>A0A4Q2K8C7</accession>